<proteinExistence type="predicted"/>
<sequence>MSASPNVIVFFRNKDIIEKADYIHAIDELQKSSRYLHTTPIINVYWDRLTRF</sequence>
<protein>
    <submittedName>
        <fullName evidence="1">Uncharacterized protein</fullName>
    </submittedName>
</protein>
<gene>
    <name evidence="1" type="ORF">NDI37_16390</name>
</gene>
<dbReference type="Proteomes" id="UP001442494">
    <property type="component" value="Unassembled WGS sequence"/>
</dbReference>
<evidence type="ECO:0000313" key="2">
    <source>
        <dbReference type="Proteomes" id="UP001442494"/>
    </source>
</evidence>
<evidence type="ECO:0000313" key="1">
    <source>
        <dbReference type="EMBL" id="MEP0866047.1"/>
    </source>
</evidence>
<organism evidence="1 2">
    <name type="scientific">Funiculus sociatus GB2-A5</name>
    <dbReference type="NCBI Taxonomy" id="2933946"/>
    <lineage>
        <taxon>Bacteria</taxon>
        <taxon>Bacillati</taxon>
        <taxon>Cyanobacteriota</taxon>
        <taxon>Cyanophyceae</taxon>
        <taxon>Coleofasciculales</taxon>
        <taxon>Coleofasciculaceae</taxon>
        <taxon>Funiculus</taxon>
    </lineage>
</organism>
<dbReference type="EMBL" id="JAMPKK010000036">
    <property type="protein sequence ID" value="MEP0866047.1"/>
    <property type="molecule type" value="Genomic_DNA"/>
</dbReference>
<reference evidence="1 2" key="1">
    <citation type="submission" date="2022-04" db="EMBL/GenBank/DDBJ databases">
        <title>Positive selection, recombination, and allopatry shape intraspecific diversity of widespread and dominant cyanobacteria.</title>
        <authorList>
            <person name="Wei J."/>
            <person name="Shu W."/>
            <person name="Hu C."/>
        </authorList>
    </citation>
    <scope>NUCLEOTIDE SEQUENCE [LARGE SCALE GENOMIC DNA]</scope>
    <source>
        <strain evidence="1 2">GB2-A5</strain>
    </source>
</reference>
<keyword evidence="2" id="KW-1185">Reference proteome</keyword>
<comment type="caution">
    <text evidence="1">The sequence shown here is derived from an EMBL/GenBank/DDBJ whole genome shotgun (WGS) entry which is preliminary data.</text>
</comment>
<name>A0ABV0JTQ4_9CYAN</name>
<accession>A0ABV0JTQ4</accession>